<dbReference type="SUPFAM" id="SSF52540">
    <property type="entry name" value="P-loop containing nucleoside triphosphate hydrolases"/>
    <property type="match status" value="1"/>
</dbReference>
<evidence type="ECO:0000313" key="2">
    <source>
        <dbReference type="Proteomes" id="UP000282656"/>
    </source>
</evidence>
<reference evidence="2" key="1">
    <citation type="submission" date="2018-09" db="EMBL/GenBank/DDBJ databases">
        <authorList>
            <person name="Livingstone P.G."/>
            <person name="Whitworth D.E."/>
        </authorList>
    </citation>
    <scope>NUCLEOTIDE SEQUENCE [LARGE SCALE GENOMIC DNA]</scope>
    <source>
        <strain evidence="2">AB047A</strain>
    </source>
</reference>
<dbReference type="EMBL" id="RAWM01000153">
    <property type="protein sequence ID" value="RKH60188.1"/>
    <property type="molecule type" value="Genomic_DNA"/>
</dbReference>
<dbReference type="InterPro" id="IPR027417">
    <property type="entry name" value="P-loop_NTPase"/>
</dbReference>
<keyword evidence="2" id="KW-1185">Reference proteome</keyword>
<accession>A0A3A8PW28</accession>
<dbReference type="PANTHER" id="PTHR39206:SF1">
    <property type="entry name" value="SLL8004 PROTEIN"/>
    <property type="match status" value="1"/>
</dbReference>
<protein>
    <recommendedName>
        <fullName evidence="3">UDP-N-acetylglucosamine kinase</fullName>
    </recommendedName>
</protein>
<dbReference type="Gene3D" id="3.40.50.300">
    <property type="entry name" value="P-loop containing nucleotide triphosphate hydrolases"/>
    <property type="match status" value="1"/>
</dbReference>
<evidence type="ECO:0000313" key="1">
    <source>
        <dbReference type="EMBL" id="RKH60188.1"/>
    </source>
</evidence>
<dbReference type="Pfam" id="PF13671">
    <property type="entry name" value="AAA_33"/>
    <property type="match status" value="1"/>
</dbReference>
<organism evidence="1 2">
    <name type="scientific">Corallococcus interemptor</name>
    <dbReference type="NCBI Taxonomy" id="2316720"/>
    <lineage>
        <taxon>Bacteria</taxon>
        <taxon>Pseudomonadati</taxon>
        <taxon>Myxococcota</taxon>
        <taxon>Myxococcia</taxon>
        <taxon>Myxococcales</taxon>
        <taxon>Cystobacterineae</taxon>
        <taxon>Myxococcaceae</taxon>
        <taxon>Corallococcus</taxon>
    </lineage>
</organism>
<name>A0A3A8PW28_9BACT</name>
<dbReference type="AlphaFoldDB" id="A0A3A8PW28"/>
<sequence>MRSSHMTVRQAPWFMLVGGINGAGKSTFSQSPETLRSLVELSDAERIEIINPDTVTRALMAADPSLKQPDANRLAADQCEQHVRTLIDKRRTHFVIETVLASDKYRSIVQRALELDWNVLFVYVALPSVEAALDRVRIRVANGGHDVPDEKVRKRWPVSLQNLAWFWRSATACVLMLNEDKPVLLASKQQGITKIFEATPCPHAMGPVLKATAEACGVVDPPATAKE</sequence>
<comment type="caution">
    <text evidence="1">The sequence shown here is derived from an EMBL/GenBank/DDBJ whole genome shotgun (WGS) entry which is preliminary data.</text>
</comment>
<evidence type="ECO:0008006" key="3">
    <source>
        <dbReference type="Google" id="ProtNLM"/>
    </source>
</evidence>
<gene>
    <name evidence="1" type="ORF">D7X96_34025</name>
</gene>
<dbReference type="Proteomes" id="UP000282656">
    <property type="component" value="Unassembled WGS sequence"/>
</dbReference>
<dbReference type="PANTHER" id="PTHR39206">
    <property type="entry name" value="SLL8004 PROTEIN"/>
    <property type="match status" value="1"/>
</dbReference>
<proteinExistence type="predicted"/>